<organism evidence="1 2">
    <name type="scientific">Mycena sanguinolenta</name>
    <dbReference type="NCBI Taxonomy" id="230812"/>
    <lineage>
        <taxon>Eukaryota</taxon>
        <taxon>Fungi</taxon>
        <taxon>Dikarya</taxon>
        <taxon>Basidiomycota</taxon>
        <taxon>Agaricomycotina</taxon>
        <taxon>Agaricomycetes</taxon>
        <taxon>Agaricomycetidae</taxon>
        <taxon>Agaricales</taxon>
        <taxon>Marasmiineae</taxon>
        <taxon>Mycenaceae</taxon>
        <taxon>Mycena</taxon>
    </lineage>
</organism>
<comment type="caution">
    <text evidence="1">The sequence shown here is derived from an EMBL/GenBank/DDBJ whole genome shotgun (WGS) entry which is preliminary data.</text>
</comment>
<accession>A0A8H7CJH8</accession>
<dbReference type="AlphaFoldDB" id="A0A8H7CJH8"/>
<sequence>MLIHIHPRVYHRSYRSTNQDSQILQLQLIFLARNKLHLWRPSIPYPLKWAAHVKIFERVISSTLPSPDRAGSADRVQLNDVSYVGYDGGRRVKWQKMQTPHPADALLLVNRRVRAEAKVAWKRVAHTLPCHADIMFAAEADLRPTFLSVYTNATHFDVVHAQIRVVPTRPCLRLKGRRQTPGVSGSPTTTTCRM</sequence>
<reference evidence="1" key="1">
    <citation type="submission" date="2020-05" db="EMBL/GenBank/DDBJ databases">
        <title>Mycena genomes resolve the evolution of fungal bioluminescence.</title>
        <authorList>
            <person name="Tsai I.J."/>
        </authorList>
    </citation>
    <scope>NUCLEOTIDE SEQUENCE</scope>
    <source>
        <strain evidence="1">160909Yilan</strain>
    </source>
</reference>
<keyword evidence="2" id="KW-1185">Reference proteome</keyword>
<dbReference type="EMBL" id="JACAZH010000033">
    <property type="protein sequence ID" value="KAF7337663.1"/>
    <property type="molecule type" value="Genomic_DNA"/>
</dbReference>
<evidence type="ECO:0000313" key="2">
    <source>
        <dbReference type="Proteomes" id="UP000623467"/>
    </source>
</evidence>
<protein>
    <submittedName>
        <fullName evidence="1">Uncharacterized protein</fullName>
    </submittedName>
</protein>
<proteinExistence type="predicted"/>
<dbReference type="Proteomes" id="UP000623467">
    <property type="component" value="Unassembled WGS sequence"/>
</dbReference>
<gene>
    <name evidence="1" type="ORF">MSAN_02239800</name>
</gene>
<evidence type="ECO:0000313" key="1">
    <source>
        <dbReference type="EMBL" id="KAF7337663.1"/>
    </source>
</evidence>
<name>A0A8H7CJH8_9AGAR</name>